<gene>
    <name evidence="3" type="ORF">FHU39_001366</name>
</gene>
<comment type="caution">
    <text evidence="3">The sequence shown here is derived from an EMBL/GenBank/DDBJ whole genome shotgun (WGS) entry which is preliminary data.</text>
</comment>
<dbReference type="RefSeq" id="WP_183319654.1">
    <property type="nucleotide sequence ID" value="NZ_JACHVQ010000001.1"/>
</dbReference>
<organism evidence="3 4">
    <name type="scientific">Flexivirga oryzae</name>
    <dbReference type="NCBI Taxonomy" id="1794944"/>
    <lineage>
        <taxon>Bacteria</taxon>
        <taxon>Bacillati</taxon>
        <taxon>Actinomycetota</taxon>
        <taxon>Actinomycetes</taxon>
        <taxon>Micrococcales</taxon>
        <taxon>Dermacoccaceae</taxon>
        <taxon>Flexivirga</taxon>
    </lineage>
</organism>
<evidence type="ECO:0000313" key="4">
    <source>
        <dbReference type="Proteomes" id="UP000559182"/>
    </source>
</evidence>
<accession>A0A839N9S3</accession>
<dbReference type="PANTHER" id="PTHR33744">
    <property type="entry name" value="CARBOHYDRATE DIACID REGULATOR"/>
    <property type="match status" value="1"/>
</dbReference>
<evidence type="ECO:0008006" key="5">
    <source>
        <dbReference type="Google" id="ProtNLM"/>
    </source>
</evidence>
<dbReference type="Gene3D" id="1.10.10.2840">
    <property type="entry name" value="PucR C-terminal helix-turn-helix domain"/>
    <property type="match status" value="1"/>
</dbReference>
<reference evidence="3 4" key="1">
    <citation type="submission" date="2020-08" db="EMBL/GenBank/DDBJ databases">
        <title>Sequencing the genomes of 1000 actinobacteria strains.</title>
        <authorList>
            <person name="Klenk H.-P."/>
        </authorList>
    </citation>
    <scope>NUCLEOTIDE SEQUENCE [LARGE SCALE GENOMIC DNA]</scope>
    <source>
        <strain evidence="3 4">DSM 105369</strain>
    </source>
</reference>
<dbReference type="InterPro" id="IPR051448">
    <property type="entry name" value="CdaR-like_regulators"/>
</dbReference>
<dbReference type="InterPro" id="IPR042070">
    <property type="entry name" value="PucR_C-HTH_sf"/>
</dbReference>
<feature type="domain" description="PucR C-terminal helix-turn-helix" evidence="2">
    <location>
        <begin position="401"/>
        <end position="458"/>
    </location>
</feature>
<dbReference type="EMBL" id="JACHVQ010000001">
    <property type="protein sequence ID" value="MBB2891382.1"/>
    <property type="molecule type" value="Genomic_DNA"/>
</dbReference>
<dbReference type="InterPro" id="IPR012914">
    <property type="entry name" value="PucR_dom"/>
</dbReference>
<keyword evidence="4" id="KW-1185">Reference proteome</keyword>
<dbReference type="Pfam" id="PF07905">
    <property type="entry name" value="PucR"/>
    <property type="match status" value="1"/>
</dbReference>
<evidence type="ECO:0000313" key="3">
    <source>
        <dbReference type="EMBL" id="MBB2891382.1"/>
    </source>
</evidence>
<evidence type="ECO:0000259" key="2">
    <source>
        <dbReference type="Pfam" id="PF13556"/>
    </source>
</evidence>
<evidence type="ECO:0000259" key="1">
    <source>
        <dbReference type="Pfam" id="PF07905"/>
    </source>
</evidence>
<dbReference type="InterPro" id="IPR025736">
    <property type="entry name" value="PucR_C-HTH_dom"/>
</dbReference>
<protein>
    <recommendedName>
        <fullName evidence="5">PucR family transcriptional regulator</fullName>
    </recommendedName>
</protein>
<dbReference type="PANTHER" id="PTHR33744:SF1">
    <property type="entry name" value="DNA-BINDING TRANSCRIPTIONAL ACTIVATOR ADER"/>
    <property type="match status" value="1"/>
</dbReference>
<sequence>MTPPATPSGAGITPVGPTLTELVDASQLRLHWVGGESTAGQRHVRWAHSTELADPSPYLKGDELVCTVGAGLTDAPSCERFVDALLAAHAAGLCFGIGDAHPAVPPDLIRACARHELPLLAAPPGAPFEAVAEFVVERQVALEAGRTEQAGKLQARLLADLRIGAGTEELIAIVQDELDGEITLADSGSPAATGAAVTTALSSGQVLTWAVTPSTWAHQTLEQVARIVDVAAHERDVEATYRWERVGQLVMLVGDRLALPQSLLPFLAEAGVRRDGIVASAWPSGAAALLAHKLPDALIGQTSTLTVALTNSTAAVRTAAESLSLACGHGNALPLDDVGRSITQARAALLLAQRVGRTTGPAELTTLEGLLVQQPPQLLRPFVDELVAPIRALNAREQPTYLDTLRRFVRNGGSVQQTAAECYMHVNTVRKRMQRIHEATGRDPLDFQDRAALAIALWAYDRTRPQQ</sequence>
<feature type="domain" description="Purine catabolism PurC-like" evidence="1">
    <location>
        <begin position="25"/>
        <end position="137"/>
    </location>
</feature>
<dbReference type="Proteomes" id="UP000559182">
    <property type="component" value="Unassembled WGS sequence"/>
</dbReference>
<name>A0A839N9S3_9MICO</name>
<proteinExistence type="predicted"/>
<dbReference type="AlphaFoldDB" id="A0A839N9S3"/>
<dbReference type="Pfam" id="PF13556">
    <property type="entry name" value="HTH_30"/>
    <property type="match status" value="1"/>
</dbReference>